<keyword evidence="6 12" id="KW-0812">Transmembrane</keyword>
<dbReference type="Pfam" id="PF00895">
    <property type="entry name" value="ATP-synt_8"/>
    <property type="match status" value="1"/>
</dbReference>
<evidence type="ECO:0000256" key="13">
    <source>
        <dbReference type="SAM" id="Phobius"/>
    </source>
</evidence>
<evidence type="ECO:0000256" key="5">
    <source>
        <dbReference type="ARBA" id="ARBA00022547"/>
    </source>
</evidence>
<protein>
    <recommendedName>
        <fullName evidence="12">ATP synthase complex subunit 8</fullName>
    </recommendedName>
</protein>
<dbReference type="EMBL" id="MW632159">
    <property type="protein sequence ID" value="QTV76805.1"/>
    <property type="molecule type" value="Genomic_DNA"/>
</dbReference>
<evidence type="ECO:0000256" key="7">
    <source>
        <dbReference type="ARBA" id="ARBA00022781"/>
    </source>
</evidence>
<evidence type="ECO:0000256" key="10">
    <source>
        <dbReference type="ARBA" id="ARBA00023128"/>
    </source>
</evidence>
<feature type="transmembrane region" description="Helical" evidence="13">
    <location>
        <begin position="12"/>
        <end position="30"/>
    </location>
</feature>
<name>A0A8B0KGV4_9CRUS</name>
<comment type="subcellular location">
    <subcellularLocation>
        <location evidence="1 12">Mitochondrion membrane</location>
        <topology evidence="1 12">Single-pass membrane protein</topology>
    </subcellularLocation>
</comment>
<keyword evidence="9 12" id="KW-0406">Ion transport</keyword>
<keyword evidence="10 12" id="KW-0496">Mitochondrion</keyword>
<dbReference type="AlphaFoldDB" id="A0A8B0KGV4"/>
<comment type="similarity">
    <text evidence="2 12">Belongs to the ATPase protein 8 family.</text>
</comment>
<gene>
    <name evidence="14" type="primary">atp8</name>
</gene>
<keyword evidence="8 13" id="KW-1133">Transmembrane helix</keyword>
<accession>A0A8B0KGV4</accession>
<keyword evidence="7 12" id="KW-0375">Hydrogen ion transport</keyword>
<evidence type="ECO:0000256" key="1">
    <source>
        <dbReference type="ARBA" id="ARBA00004304"/>
    </source>
</evidence>
<dbReference type="RefSeq" id="YP_010250871.1">
    <property type="nucleotide sequence ID" value="NC_060364.1"/>
</dbReference>
<evidence type="ECO:0000313" key="14">
    <source>
        <dbReference type="EMBL" id="QTV76805.1"/>
    </source>
</evidence>
<proteinExistence type="inferred from homology"/>
<keyword evidence="11 13" id="KW-0472">Membrane</keyword>
<evidence type="ECO:0000256" key="3">
    <source>
        <dbReference type="ARBA" id="ARBA00011291"/>
    </source>
</evidence>
<keyword evidence="5 12" id="KW-0138">CF(0)</keyword>
<evidence type="ECO:0000256" key="4">
    <source>
        <dbReference type="ARBA" id="ARBA00022448"/>
    </source>
</evidence>
<reference evidence="14" key="1">
    <citation type="submission" date="2021-02" db="EMBL/GenBank/DDBJ databases">
        <authorList>
            <person name="Hwang H.-S."/>
        </authorList>
    </citation>
    <scope>NUCLEOTIDE SEQUENCE</scope>
</reference>
<dbReference type="GO" id="GO:0015986">
    <property type="term" value="P:proton motive force-driven ATP synthesis"/>
    <property type="evidence" value="ECO:0007669"/>
    <property type="project" value="InterPro"/>
</dbReference>
<evidence type="ECO:0000256" key="8">
    <source>
        <dbReference type="ARBA" id="ARBA00022989"/>
    </source>
</evidence>
<dbReference type="GO" id="GO:0045259">
    <property type="term" value="C:proton-transporting ATP synthase complex"/>
    <property type="evidence" value="ECO:0007669"/>
    <property type="project" value="UniProtKB-KW"/>
</dbReference>
<sequence length="52" mass="6486">MPQMSPLLWLNLYFFFFLAFMLFTVMTYYTHTPKMSEQESLKTQAHQMNWKW</sequence>
<evidence type="ECO:0000256" key="11">
    <source>
        <dbReference type="ARBA" id="ARBA00023136"/>
    </source>
</evidence>
<organism evidence="14">
    <name type="scientific">Faughnia haani</name>
    <dbReference type="NCBI Taxonomy" id="2802534"/>
    <lineage>
        <taxon>Eukaryota</taxon>
        <taxon>Metazoa</taxon>
        <taxon>Ecdysozoa</taxon>
        <taxon>Arthropoda</taxon>
        <taxon>Crustacea</taxon>
        <taxon>Multicrustacea</taxon>
        <taxon>Malacostraca</taxon>
        <taxon>Eumalacostraca</taxon>
        <taxon>Hoplocarida</taxon>
        <taxon>Stomatopoda</taxon>
        <taxon>Parasquillidae</taxon>
        <taxon>Faughnia</taxon>
    </lineage>
</organism>
<evidence type="ECO:0000256" key="6">
    <source>
        <dbReference type="ARBA" id="ARBA00022692"/>
    </source>
</evidence>
<dbReference type="GeneID" id="70591527"/>
<dbReference type="InterPro" id="IPR001421">
    <property type="entry name" value="ATP8_metazoa"/>
</dbReference>
<comment type="subunit">
    <text evidence="3">F-type ATPases have 2 components, CF(1) - the catalytic core - and CF(0) - the membrane proton channel.</text>
</comment>
<evidence type="ECO:0000256" key="2">
    <source>
        <dbReference type="ARBA" id="ARBA00008892"/>
    </source>
</evidence>
<evidence type="ECO:0000256" key="12">
    <source>
        <dbReference type="RuleBase" id="RU003661"/>
    </source>
</evidence>
<keyword evidence="4 12" id="KW-0813">Transport</keyword>
<evidence type="ECO:0000256" key="9">
    <source>
        <dbReference type="ARBA" id="ARBA00023065"/>
    </source>
</evidence>
<geneLocation type="mitochondrion" evidence="14"/>
<dbReference type="GO" id="GO:0015078">
    <property type="term" value="F:proton transmembrane transporter activity"/>
    <property type="evidence" value="ECO:0007669"/>
    <property type="project" value="InterPro"/>
</dbReference>
<dbReference type="GO" id="GO:0031966">
    <property type="term" value="C:mitochondrial membrane"/>
    <property type="evidence" value="ECO:0007669"/>
    <property type="project" value="UniProtKB-SubCell"/>
</dbReference>